<keyword evidence="24" id="KW-1185">Reference proteome</keyword>
<name>A0A9P8IIJ0_9PEZI</name>
<evidence type="ECO:0000313" key="24">
    <source>
        <dbReference type="Proteomes" id="UP000698800"/>
    </source>
</evidence>
<comment type="caution">
    <text evidence="23">The sequence shown here is derived from an EMBL/GenBank/DDBJ whole genome shotgun (WGS) entry which is preliminary data.</text>
</comment>
<evidence type="ECO:0000259" key="20">
    <source>
        <dbReference type="PROSITE" id="PS50089"/>
    </source>
</evidence>
<evidence type="ECO:0000256" key="5">
    <source>
        <dbReference type="ARBA" id="ARBA00012483"/>
    </source>
</evidence>
<dbReference type="NCBIfam" id="TIGR00599">
    <property type="entry name" value="rad18"/>
    <property type="match status" value="1"/>
</dbReference>
<dbReference type="PROSITE" id="PS00518">
    <property type="entry name" value="ZF_RING_1"/>
    <property type="match status" value="1"/>
</dbReference>
<dbReference type="SMART" id="SM00513">
    <property type="entry name" value="SAP"/>
    <property type="match status" value="1"/>
</dbReference>
<keyword evidence="12 18" id="KW-0862">Zinc</keyword>
<gene>
    <name evidence="23" type="ORF">FGG08_000212</name>
</gene>
<dbReference type="GO" id="GO:0006281">
    <property type="term" value="P:DNA repair"/>
    <property type="evidence" value="ECO:0007669"/>
    <property type="project" value="UniProtKB-KW"/>
</dbReference>
<evidence type="ECO:0000256" key="2">
    <source>
        <dbReference type="ARBA" id="ARBA00004123"/>
    </source>
</evidence>
<dbReference type="GO" id="GO:0006513">
    <property type="term" value="P:protein monoubiquitination"/>
    <property type="evidence" value="ECO:0007669"/>
    <property type="project" value="InterPro"/>
</dbReference>
<dbReference type="EC" id="2.3.2.27" evidence="5 18"/>
<evidence type="ECO:0000256" key="19">
    <source>
        <dbReference type="SAM" id="MobiDB-lite"/>
    </source>
</evidence>
<evidence type="ECO:0000256" key="11">
    <source>
        <dbReference type="ARBA" id="ARBA00022786"/>
    </source>
</evidence>
<dbReference type="SUPFAM" id="SSF57850">
    <property type="entry name" value="RING/U-box"/>
    <property type="match status" value="1"/>
</dbReference>
<dbReference type="PROSITE" id="PS50089">
    <property type="entry name" value="ZF_RING_2"/>
    <property type="match status" value="1"/>
</dbReference>
<comment type="catalytic activity">
    <reaction evidence="1 18">
        <text>S-ubiquitinyl-[E2 ubiquitin-conjugating enzyme]-L-cysteine + [acceptor protein]-L-lysine = [E2 ubiquitin-conjugating enzyme]-L-cysteine + N(6)-ubiquitinyl-[acceptor protein]-L-lysine.</text>
        <dbReference type="EC" id="2.3.2.27"/>
    </reaction>
</comment>
<dbReference type="InterPro" id="IPR003034">
    <property type="entry name" value="SAP_dom"/>
</dbReference>
<evidence type="ECO:0000256" key="6">
    <source>
        <dbReference type="ARBA" id="ARBA00015551"/>
    </source>
</evidence>
<dbReference type="SMART" id="SM00734">
    <property type="entry name" value="ZnF_Rad18"/>
    <property type="match status" value="1"/>
</dbReference>
<comment type="pathway">
    <text evidence="3 18">Protein modification; protein ubiquitination.</text>
</comment>
<keyword evidence="15 18" id="KW-0539">Nucleus</keyword>
<evidence type="ECO:0000256" key="18">
    <source>
        <dbReference type="RuleBase" id="RU368093"/>
    </source>
</evidence>
<evidence type="ECO:0000259" key="22">
    <source>
        <dbReference type="PROSITE" id="PS51908"/>
    </source>
</evidence>
<dbReference type="InterPro" id="IPR001841">
    <property type="entry name" value="Znf_RING"/>
</dbReference>
<evidence type="ECO:0000259" key="21">
    <source>
        <dbReference type="PROSITE" id="PS50800"/>
    </source>
</evidence>
<reference evidence="23" key="1">
    <citation type="submission" date="2021-03" db="EMBL/GenBank/DDBJ databases">
        <title>Comparative genomics and phylogenomic investigation of the class Geoglossomycetes provide insights into ecological specialization and systematics.</title>
        <authorList>
            <person name="Melie T."/>
            <person name="Pirro S."/>
            <person name="Miller A.N."/>
            <person name="Quandt A."/>
        </authorList>
    </citation>
    <scope>NUCLEOTIDE SEQUENCE</scope>
    <source>
        <strain evidence="23">GBOQ0MN5Z8</strain>
    </source>
</reference>
<keyword evidence="13 18" id="KW-0238">DNA-binding</keyword>
<dbReference type="InterPro" id="IPR017907">
    <property type="entry name" value="Znf_RING_CS"/>
</dbReference>
<dbReference type="InterPro" id="IPR039577">
    <property type="entry name" value="Rad18"/>
</dbReference>
<dbReference type="PROSITE" id="PS51908">
    <property type="entry name" value="ZF_UBZ4"/>
    <property type="match status" value="1"/>
</dbReference>
<evidence type="ECO:0000256" key="17">
    <source>
        <dbReference type="PROSITE-ProRule" id="PRU01256"/>
    </source>
</evidence>
<evidence type="ECO:0000256" key="13">
    <source>
        <dbReference type="ARBA" id="ARBA00023125"/>
    </source>
</evidence>
<dbReference type="InterPro" id="IPR004580">
    <property type="entry name" value="Rad18_fungi"/>
</dbReference>
<keyword evidence="9 17" id="KW-0227">DNA damage</keyword>
<comment type="similarity">
    <text evidence="4 18">Belongs to the RAD18 family.</text>
</comment>
<dbReference type="GO" id="GO:0003697">
    <property type="term" value="F:single-stranded DNA binding"/>
    <property type="evidence" value="ECO:0007669"/>
    <property type="project" value="UniProtKB-UniRule"/>
</dbReference>
<sequence length="436" mass="48526">MDASGVSDSTDWLNTSLPALTTVESALRCQVCKDFYTTPMITSCSHTFCSLCIRRCLATEGKCPTCRGEEQEVKLRKNWALQELVDAFQAARPGVMKLAQRCNLEAGGRLAKRKLDDTRMEMEEPERPSQARKMRALKRIPSVVDGDGDDYYLSDDGLVPCPICSKRMKEESVFLHLDRCGQDQKRRESVTPSRPTTRSSVLADVTPQTRLPQHVGRALEHLPKLNYSILKENALRKKLSELGLIAGGPRSLLEKRHTEWVHLWNANCDSARPKLKKELLQDLDAWERSQGGSKASFNGLSNSGNDVMKKDFDGAGWAKSHDVEFQRLIANARKKKSSNQPPQGSKKDAERIGTTQDAENGAIDQTRAEQTLVVDPIDQNFNLREEIGKQDYAQRAAPAGTPLTESNSEMLYGCMRHEDIGYKAYPGGGRPSEGGS</sequence>
<evidence type="ECO:0000256" key="16">
    <source>
        <dbReference type="PROSITE-ProRule" id="PRU00175"/>
    </source>
</evidence>
<dbReference type="Gene3D" id="3.30.40.10">
    <property type="entry name" value="Zinc/RING finger domain, C3HC4 (zinc finger)"/>
    <property type="match status" value="1"/>
</dbReference>
<dbReference type="GO" id="GO:0006301">
    <property type="term" value="P:DNA damage tolerance"/>
    <property type="evidence" value="ECO:0007669"/>
    <property type="project" value="InterPro"/>
</dbReference>
<comment type="subcellular location">
    <subcellularLocation>
        <location evidence="2 18">Nucleus</location>
    </subcellularLocation>
</comment>
<dbReference type="Proteomes" id="UP000698800">
    <property type="component" value="Unassembled WGS sequence"/>
</dbReference>
<keyword evidence="14 17" id="KW-0234">DNA repair</keyword>
<dbReference type="GO" id="GO:0097505">
    <property type="term" value="C:Rad6-Rad18 complex"/>
    <property type="evidence" value="ECO:0007669"/>
    <property type="project" value="TreeGrafter"/>
</dbReference>
<feature type="domain" description="RING-type" evidence="20">
    <location>
        <begin position="29"/>
        <end position="67"/>
    </location>
</feature>
<evidence type="ECO:0000313" key="23">
    <source>
        <dbReference type="EMBL" id="KAH0547722.1"/>
    </source>
</evidence>
<evidence type="ECO:0000256" key="4">
    <source>
        <dbReference type="ARBA" id="ARBA00009506"/>
    </source>
</evidence>
<feature type="domain" description="SAP" evidence="21">
    <location>
        <begin position="227"/>
        <end position="261"/>
    </location>
</feature>
<dbReference type="GO" id="GO:0008270">
    <property type="term" value="F:zinc ion binding"/>
    <property type="evidence" value="ECO:0007669"/>
    <property type="project" value="UniProtKB-KW"/>
</dbReference>
<accession>A0A9P8IIJ0</accession>
<evidence type="ECO:0000256" key="15">
    <source>
        <dbReference type="ARBA" id="ARBA00023242"/>
    </source>
</evidence>
<comment type="subunit">
    <text evidence="18">Interacts with E2 UBC2, forming a complex with ubiquitin ligase activity.</text>
</comment>
<dbReference type="AlphaFoldDB" id="A0A9P8IIJ0"/>
<dbReference type="PANTHER" id="PTHR14134:SF2">
    <property type="entry name" value="E3 UBIQUITIN-PROTEIN LIGASE RAD18"/>
    <property type="match status" value="1"/>
</dbReference>
<feature type="region of interest" description="Disordered" evidence="19">
    <location>
        <begin position="332"/>
        <end position="362"/>
    </location>
</feature>
<evidence type="ECO:0000256" key="9">
    <source>
        <dbReference type="ARBA" id="ARBA00022763"/>
    </source>
</evidence>
<evidence type="ECO:0000256" key="12">
    <source>
        <dbReference type="ARBA" id="ARBA00022833"/>
    </source>
</evidence>
<dbReference type="EMBL" id="JAGHQL010000002">
    <property type="protein sequence ID" value="KAH0547722.1"/>
    <property type="molecule type" value="Genomic_DNA"/>
</dbReference>
<keyword evidence="8 18" id="KW-0479">Metal-binding</keyword>
<dbReference type="GO" id="GO:0061630">
    <property type="term" value="F:ubiquitin protein ligase activity"/>
    <property type="evidence" value="ECO:0007669"/>
    <property type="project" value="UniProtKB-UniRule"/>
</dbReference>
<proteinExistence type="inferred from homology"/>
<dbReference type="PANTHER" id="PTHR14134">
    <property type="entry name" value="E3 UBIQUITIN-PROTEIN LIGASE RAD18"/>
    <property type="match status" value="1"/>
</dbReference>
<feature type="domain" description="UBZ4-type" evidence="22">
    <location>
        <begin position="158"/>
        <end position="185"/>
    </location>
</feature>
<keyword evidence="10 16" id="KW-0863">Zinc-finger</keyword>
<dbReference type="SMART" id="SM00184">
    <property type="entry name" value="RING"/>
    <property type="match status" value="1"/>
</dbReference>
<evidence type="ECO:0000256" key="14">
    <source>
        <dbReference type="ARBA" id="ARBA00023204"/>
    </source>
</evidence>
<keyword evidence="7 18" id="KW-0808">Transferase</keyword>
<dbReference type="PROSITE" id="PS50800">
    <property type="entry name" value="SAP"/>
    <property type="match status" value="1"/>
</dbReference>
<dbReference type="InterPro" id="IPR013083">
    <property type="entry name" value="Znf_RING/FYVE/PHD"/>
</dbReference>
<evidence type="ECO:0000256" key="10">
    <source>
        <dbReference type="ARBA" id="ARBA00022771"/>
    </source>
</evidence>
<keyword evidence="11 18" id="KW-0833">Ubl conjugation pathway</keyword>
<dbReference type="Pfam" id="PF13923">
    <property type="entry name" value="zf-C3HC4_2"/>
    <property type="match status" value="1"/>
</dbReference>
<evidence type="ECO:0000256" key="7">
    <source>
        <dbReference type="ARBA" id="ARBA00022679"/>
    </source>
</evidence>
<organism evidence="23 24">
    <name type="scientific">Glutinoglossum americanum</name>
    <dbReference type="NCBI Taxonomy" id="1670608"/>
    <lineage>
        <taxon>Eukaryota</taxon>
        <taxon>Fungi</taxon>
        <taxon>Dikarya</taxon>
        <taxon>Ascomycota</taxon>
        <taxon>Pezizomycotina</taxon>
        <taxon>Geoglossomycetes</taxon>
        <taxon>Geoglossales</taxon>
        <taxon>Geoglossaceae</taxon>
        <taxon>Glutinoglossum</taxon>
    </lineage>
</organism>
<evidence type="ECO:0000256" key="1">
    <source>
        <dbReference type="ARBA" id="ARBA00000900"/>
    </source>
</evidence>
<dbReference type="OrthoDB" id="9049620at2759"/>
<dbReference type="FunFam" id="3.30.40.10:FF:000172">
    <property type="entry name" value="E3 ubiquitin-protein ligase RAD18"/>
    <property type="match status" value="1"/>
</dbReference>
<comment type="function">
    <text evidence="18">E3 RING-finger protein, member of the UBC2/RAD6 epistasis group. Associates to the E2 ubiquitin conjugating enzyme UBC2/RAD6 to form the UBC2-RAD18 ubiquitin ligase complex involved in postreplicative repair (PRR) of damaged DNA.</text>
</comment>
<dbReference type="InterPro" id="IPR006642">
    <property type="entry name" value="Rad18_UBZ4"/>
</dbReference>
<protein>
    <recommendedName>
        <fullName evidence="6 18">Postreplication repair E3 ubiquitin-protein ligase RAD18</fullName>
        <ecNumber evidence="5 18">2.3.2.27</ecNumber>
    </recommendedName>
    <alternativeName>
        <fullName evidence="18">RING-type E3 ubiquitin transferase RAD18</fullName>
    </alternativeName>
</protein>
<evidence type="ECO:0000256" key="3">
    <source>
        <dbReference type="ARBA" id="ARBA00004906"/>
    </source>
</evidence>
<evidence type="ECO:0000256" key="8">
    <source>
        <dbReference type="ARBA" id="ARBA00022723"/>
    </source>
</evidence>
<dbReference type="GO" id="GO:0005634">
    <property type="term" value="C:nucleus"/>
    <property type="evidence" value="ECO:0007669"/>
    <property type="project" value="UniProtKB-SubCell"/>
</dbReference>